<dbReference type="GO" id="GO:0008380">
    <property type="term" value="P:RNA splicing"/>
    <property type="evidence" value="ECO:0007669"/>
    <property type="project" value="UniProtKB-KW"/>
</dbReference>
<keyword evidence="3" id="KW-0508">mRNA splicing</keyword>
<feature type="domain" description="RRM" evidence="6">
    <location>
        <begin position="55"/>
        <end position="121"/>
    </location>
</feature>
<evidence type="ECO:0000256" key="5">
    <source>
        <dbReference type="SAM" id="MobiDB-lite"/>
    </source>
</evidence>
<keyword evidence="1" id="KW-0507">mRNA processing</keyword>
<dbReference type="InterPro" id="IPR000504">
    <property type="entry name" value="RRM_dom"/>
</dbReference>
<dbReference type="Proteomes" id="UP000323000">
    <property type="component" value="Chromosome 13"/>
</dbReference>
<dbReference type="InterPro" id="IPR035979">
    <property type="entry name" value="RBD_domain_sf"/>
</dbReference>
<dbReference type="SUPFAM" id="SSF54928">
    <property type="entry name" value="RNA-binding domain, RBD"/>
    <property type="match status" value="1"/>
</dbReference>
<dbReference type="GO" id="GO:0003723">
    <property type="term" value="F:RNA binding"/>
    <property type="evidence" value="ECO:0007669"/>
    <property type="project" value="UniProtKB-UniRule"/>
</dbReference>
<evidence type="ECO:0000256" key="1">
    <source>
        <dbReference type="ARBA" id="ARBA00022664"/>
    </source>
</evidence>
<evidence type="ECO:0000313" key="8">
    <source>
        <dbReference type="Proteomes" id="UP000323000"/>
    </source>
</evidence>
<comment type="caution">
    <text evidence="7">The sequence shown here is derived from an EMBL/GenBank/DDBJ whole genome shotgun (WGS) entry which is preliminary data.</text>
</comment>
<gene>
    <name evidence="7" type="ORF">EZV62_026069</name>
</gene>
<dbReference type="EMBL" id="VAHF01000013">
    <property type="protein sequence ID" value="TXG46775.1"/>
    <property type="molecule type" value="Genomic_DNA"/>
</dbReference>
<accession>A0A5C7GQF7</accession>
<dbReference type="GO" id="GO:0006397">
    <property type="term" value="P:mRNA processing"/>
    <property type="evidence" value="ECO:0007669"/>
    <property type="project" value="UniProtKB-KW"/>
</dbReference>
<dbReference type="PANTHER" id="PTHR23139">
    <property type="entry name" value="RNA-BINDING PROTEIN"/>
    <property type="match status" value="1"/>
</dbReference>
<feature type="compositionally biased region" description="Basic and acidic residues" evidence="5">
    <location>
        <begin position="42"/>
        <end position="51"/>
    </location>
</feature>
<reference evidence="8" key="1">
    <citation type="journal article" date="2019" name="Gigascience">
        <title>De novo genome assembly of the endangered Acer yangbiense, a plant species with extremely small populations endemic to Yunnan Province, China.</title>
        <authorList>
            <person name="Yang J."/>
            <person name="Wariss H.M."/>
            <person name="Tao L."/>
            <person name="Zhang R."/>
            <person name="Yun Q."/>
            <person name="Hollingsworth P."/>
            <person name="Dao Z."/>
            <person name="Luo G."/>
            <person name="Guo H."/>
            <person name="Ma Y."/>
            <person name="Sun W."/>
        </authorList>
    </citation>
    <scope>NUCLEOTIDE SEQUENCE [LARGE SCALE GENOMIC DNA]</scope>
    <source>
        <strain evidence="8">cv. Malutang</strain>
    </source>
</reference>
<dbReference type="Gene3D" id="3.30.70.330">
    <property type="match status" value="1"/>
</dbReference>
<feature type="region of interest" description="Disordered" evidence="5">
    <location>
        <begin position="29"/>
        <end position="52"/>
    </location>
</feature>
<proteinExistence type="predicted"/>
<sequence length="121" mass="13542">MVRVVTTGDMVDPLVDLVAIHRRREKLRLPAAAETPPPINRSPEKKTDTRYRPMRRLYVENVPASASEKAVMEFLNNIFLSLGANYVLGSLRCISCNIQEEKGQALVEFLTPEDASAARCL</sequence>
<evidence type="ECO:0000313" key="7">
    <source>
        <dbReference type="EMBL" id="TXG46775.1"/>
    </source>
</evidence>
<protein>
    <recommendedName>
        <fullName evidence="6">RRM domain-containing protein</fullName>
    </recommendedName>
</protein>
<dbReference type="AlphaFoldDB" id="A0A5C7GQF7"/>
<evidence type="ECO:0000259" key="6">
    <source>
        <dbReference type="PROSITE" id="PS50102"/>
    </source>
</evidence>
<keyword evidence="8" id="KW-1185">Reference proteome</keyword>
<name>A0A5C7GQF7_9ROSI</name>
<evidence type="ECO:0000256" key="4">
    <source>
        <dbReference type="PROSITE-ProRule" id="PRU00176"/>
    </source>
</evidence>
<evidence type="ECO:0000256" key="2">
    <source>
        <dbReference type="ARBA" id="ARBA00022884"/>
    </source>
</evidence>
<dbReference type="OrthoDB" id="10266058at2759"/>
<organism evidence="7 8">
    <name type="scientific">Acer yangbiense</name>
    <dbReference type="NCBI Taxonomy" id="1000413"/>
    <lineage>
        <taxon>Eukaryota</taxon>
        <taxon>Viridiplantae</taxon>
        <taxon>Streptophyta</taxon>
        <taxon>Embryophyta</taxon>
        <taxon>Tracheophyta</taxon>
        <taxon>Spermatophyta</taxon>
        <taxon>Magnoliopsida</taxon>
        <taxon>eudicotyledons</taxon>
        <taxon>Gunneridae</taxon>
        <taxon>Pentapetalae</taxon>
        <taxon>rosids</taxon>
        <taxon>malvids</taxon>
        <taxon>Sapindales</taxon>
        <taxon>Sapindaceae</taxon>
        <taxon>Hippocastanoideae</taxon>
        <taxon>Acereae</taxon>
        <taxon>Acer</taxon>
    </lineage>
</organism>
<keyword evidence="2 4" id="KW-0694">RNA-binding</keyword>
<evidence type="ECO:0000256" key="3">
    <source>
        <dbReference type="ARBA" id="ARBA00023187"/>
    </source>
</evidence>
<dbReference type="InterPro" id="IPR012677">
    <property type="entry name" value="Nucleotide-bd_a/b_plait_sf"/>
</dbReference>
<dbReference type="PROSITE" id="PS50102">
    <property type="entry name" value="RRM"/>
    <property type="match status" value="1"/>
</dbReference>